<organism evidence="1">
    <name type="scientific">Fomitiporia mediterranea</name>
    <dbReference type="NCBI Taxonomy" id="208960"/>
    <lineage>
        <taxon>Eukaryota</taxon>
        <taxon>Fungi</taxon>
        <taxon>Dikarya</taxon>
        <taxon>Basidiomycota</taxon>
        <taxon>Agaricomycotina</taxon>
        <taxon>Agaricomycetes</taxon>
        <taxon>Hymenochaetales</taxon>
        <taxon>Hymenochaetaceae</taxon>
        <taxon>Fomitiporia</taxon>
    </lineage>
</organism>
<name>A0A5B9R9H4_9AGAM</name>
<keyword evidence="1" id="KW-0496">Mitochondrion</keyword>
<evidence type="ECO:0000313" key="1">
    <source>
        <dbReference type="EMBL" id="QEG57098.1"/>
    </source>
</evidence>
<accession>A0A5B9R9H4</accession>
<proteinExistence type="predicted"/>
<protein>
    <submittedName>
        <fullName evidence="1">Uncharacterized protein</fullName>
    </submittedName>
</protein>
<dbReference type="AlphaFoldDB" id="A0A5B9R9H4"/>
<sequence>MYEYKYVSQLIFFYTVFINKLKNNIMEQKIIQVRSITKDRYLRDHLSKFFRSNNFNIQYINIIVKFSGDSDSNFYSLSKLTCIDLNNLSAKFSYINQVIKKFNNLGEAYESKTSINNKILILYKEIDDRG</sequence>
<geneLocation type="mitochondrion" evidence="1"/>
<gene>
    <name evidence="1" type="ORF">Fomme_000088</name>
</gene>
<reference evidence="1" key="1">
    <citation type="submission" date="2019-03" db="EMBL/GenBank/DDBJ databases">
        <title>Evidence of extensive intraspecific noncoding reshuffling in a 169kb mitochondrial genome of basidiomycete fungus.</title>
        <authorList>
            <person name="Lee H.-H."/>
            <person name="Ke H.-M."/>
            <person name="Lin C.-Y.I."/>
            <person name="Lee T.J."/>
            <person name="Chung C.-L."/>
            <person name="Tsai I.J."/>
        </authorList>
    </citation>
    <scope>NUCLEOTIDE SEQUENCE</scope>
    <source>
        <strain evidence="1">MF3/22</strain>
    </source>
</reference>
<dbReference type="EMBL" id="MK623258">
    <property type="protein sequence ID" value="QEG57098.1"/>
    <property type="molecule type" value="Genomic_DNA"/>
</dbReference>